<evidence type="ECO:0000313" key="8">
    <source>
        <dbReference type="EMBL" id="OAO91779.1"/>
    </source>
</evidence>
<proteinExistence type="predicted"/>
<gene>
    <name evidence="8" type="ordered locus">AXX17_At5g30620</name>
</gene>
<dbReference type="Proteomes" id="UP000078284">
    <property type="component" value="Chromosome 5"/>
</dbReference>
<accession>A0A178UDS3</accession>
<dbReference type="PANTHER" id="PTHR31674">
    <property type="entry name" value="B3 DOMAIN-CONTAINING PROTEIN REM-LIKE 3-RELATED"/>
    <property type="match status" value="1"/>
</dbReference>
<evidence type="ECO:0000259" key="7">
    <source>
        <dbReference type="PROSITE" id="PS50863"/>
    </source>
</evidence>
<keyword evidence="3" id="KW-0805">Transcription regulation</keyword>
<evidence type="ECO:0000313" key="9">
    <source>
        <dbReference type="Proteomes" id="UP000078284"/>
    </source>
</evidence>
<dbReference type="Pfam" id="PF02362">
    <property type="entry name" value="B3"/>
    <property type="match status" value="1"/>
</dbReference>
<dbReference type="CDD" id="cd10017">
    <property type="entry name" value="B3_DNA"/>
    <property type="match status" value="1"/>
</dbReference>
<dbReference type="FunFam" id="2.40.330.10:FF:000009">
    <property type="entry name" value="Transcriptional factor B3 family protein"/>
    <property type="match status" value="1"/>
</dbReference>
<dbReference type="SMART" id="SM01019">
    <property type="entry name" value="B3"/>
    <property type="match status" value="1"/>
</dbReference>
<evidence type="ECO:0000256" key="2">
    <source>
        <dbReference type="ARBA" id="ARBA00022737"/>
    </source>
</evidence>
<sequence>MTDAMFSSSAKPHFIKPMLPGFETYIVIPKAFYSNYLEGRQEGNAAELRSDATEITWKIKIDGRRMTKGWEEFAVAHNLQVDDILVFRHEGNLLFHVTPFGLSFCEILYSQRDEKDVKDTTGKVTRSRTVKKNGKNEC</sequence>
<feature type="domain" description="TF-B3" evidence="7">
    <location>
        <begin position="11"/>
        <end position="103"/>
    </location>
</feature>
<evidence type="ECO:0000256" key="5">
    <source>
        <dbReference type="ARBA" id="ARBA00023163"/>
    </source>
</evidence>
<dbReference type="InterPro" id="IPR039218">
    <property type="entry name" value="REM_fam"/>
</dbReference>
<dbReference type="PANTHER" id="PTHR31674:SF96">
    <property type="entry name" value="B3 DOMAIN-CONTAINING PROTEIN REM-LIKE 3-RELATED"/>
    <property type="match status" value="1"/>
</dbReference>
<dbReference type="Gene3D" id="2.40.330.10">
    <property type="entry name" value="DNA-binding pseudobarrel domain"/>
    <property type="match status" value="1"/>
</dbReference>
<evidence type="ECO:0000256" key="6">
    <source>
        <dbReference type="ARBA" id="ARBA00023242"/>
    </source>
</evidence>
<evidence type="ECO:0000256" key="3">
    <source>
        <dbReference type="ARBA" id="ARBA00023015"/>
    </source>
</evidence>
<dbReference type="SUPFAM" id="SSF101936">
    <property type="entry name" value="DNA-binding pseudobarrel domain"/>
    <property type="match status" value="1"/>
</dbReference>
<comment type="subcellular location">
    <subcellularLocation>
        <location evidence="1">Nucleus</location>
    </subcellularLocation>
</comment>
<keyword evidence="4" id="KW-0238">DNA-binding</keyword>
<reference evidence="9" key="1">
    <citation type="journal article" date="2016" name="Proc. Natl. Acad. Sci. U.S.A.">
        <title>Chromosome-level assembly of Arabidopsis thaliana Ler reveals the extent of translocation and inversion polymorphisms.</title>
        <authorList>
            <person name="Zapata L."/>
            <person name="Ding J."/>
            <person name="Willing E.M."/>
            <person name="Hartwig B."/>
            <person name="Bezdan D."/>
            <person name="Jiao W.B."/>
            <person name="Patel V."/>
            <person name="Velikkakam James G."/>
            <person name="Koornneef M."/>
            <person name="Ossowski S."/>
            <person name="Schneeberger K."/>
        </authorList>
    </citation>
    <scope>NUCLEOTIDE SEQUENCE [LARGE SCALE GENOMIC DNA]</scope>
    <source>
        <strain evidence="9">cv. Landsberg erecta</strain>
    </source>
</reference>
<keyword evidence="5" id="KW-0804">Transcription</keyword>
<evidence type="ECO:0000256" key="1">
    <source>
        <dbReference type="ARBA" id="ARBA00004123"/>
    </source>
</evidence>
<keyword evidence="6" id="KW-0539">Nucleus</keyword>
<dbReference type="GO" id="GO:0005634">
    <property type="term" value="C:nucleus"/>
    <property type="evidence" value="ECO:0007669"/>
    <property type="project" value="UniProtKB-SubCell"/>
</dbReference>
<keyword evidence="2" id="KW-0677">Repeat</keyword>
<dbReference type="InterPro" id="IPR003340">
    <property type="entry name" value="B3_DNA-bd"/>
</dbReference>
<dbReference type="PROSITE" id="PS50863">
    <property type="entry name" value="B3"/>
    <property type="match status" value="1"/>
</dbReference>
<protein>
    <recommendedName>
        <fullName evidence="7">TF-B3 domain-containing protein</fullName>
    </recommendedName>
</protein>
<comment type="caution">
    <text evidence="8">The sequence shown here is derived from an EMBL/GenBank/DDBJ whole genome shotgun (WGS) entry which is preliminary data.</text>
</comment>
<evidence type="ECO:0000256" key="4">
    <source>
        <dbReference type="ARBA" id="ARBA00023125"/>
    </source>
</evidence>
<dbReference type="EMBL" id="LUHQ01000005">
    <property type="protein sequence ID" value="OAO91779.1"/>
    <property type="molecule type" value="Genomic_DNA"/>
</dbReference>
<organism evidence="8 9">
    <name type="scientific">Arabidopsis thaliana</name>
    <name type="common">Mouse-ear cress</name>
    <dbReference type="NCBI Taxonomy" id="3702"/>
    <lineage>
        <taxon>Eukaryota</taxon>
        <taxon>Viridiplantae</taxon>
        <taxon>Streptophyta</taxon>
        <taxon>Embryophyta</taxon>
        <taxon>Tracheophyta</taxon>
        <taxon>Spermatophyta</taxon>
        <taxon>Magnoliopsida</taxon>
        <taxon>eudicotyledons</taxon>
        <taxon>Gunneridae</taxon>
        <taxon>Pentapetalae</taxon>
        <taxon>rosids</taxon>
        <taxon>malvids</taxon>
        <taxon>Brassicales</taxon>
        <taxon>Brassicaceae</taxon>
        <taxon>Camelineae</taxon>
        <taxon>Arabidopsis</taxon>
    </lineage>
</organism>
<dbReference type="InterPro" id="IPR015300">
    <property type="entry name" value="DNA-bd_pseudobarrel_sf"/>
</dbReference>
<name>A0A178UDS3_ARATH</name>
<dbReference type="AlphaFoldDB" id="A0A178UDS3"/>
<dbReference type="GO" id="GO:0003677">
    <property type="term" value="F:DNA binding"/>
    <property type="evidence" value="ECO:0007669"/>
    <property type="project" value="UniProtKB-KW"/>
</dbReference>
<dbReference type="ExpressionAtlas" id="A0A178UDS3">
    <property type="expression patterns" value="baseline and differential"/>
</dbReference>